<evidence type="ECO:0000256" key="1">
    <source>
        <dbReference type="ARBA" id="ARBA00008140"/>
    </source>
</evidence>
<proteinExistence type="inferred from homology"/>
<dbReference type="OrthoDB" id="21221at2759"/>
<dbReference type="Proteomes" id="UP000604046">
    <property type="component" value="Unassembled WGS sequence"/>
</dbReference>
<dbReference type="PANTHER" id="PTHR12378">
    <property type="entry name" value="DESUMOYLATING ISOPEPTIDASE"/>
    <property type="match status" value="1"/>
</dbReference>
<dbReference type="AlphaFoldDB" id="A0A812I7B6"/>
<keyword evidence="2" id="KW-0645">Protease</keyword>
<evidence type="ECO:0000313" key="6">
    <source>
        <dbReference type="EMBL" id="CAE6973243.1"/>
    </source>
</evidence>
<comment type="caution">
    <text evidence="6">The sequence shown here is derived from an EMBL/GenBank/DDBJ whole genome shotgun (WGS) entry which is preliminary data.</text>
</comment>
<accession>A0A812I7B6</accession>
<dbReference type="InterPro" id="IPR008580">
    <property type="entry name" value="PPPDE_dom"/>
</dbReference>
<dbReference type="GO" id="GO:0070646">
    <property type="term" value="P:protein modification by small protein removal"/>
    <property type="evidence" value="ECO:0007669"/>
    <property type="project" value="TreeGrafter"/>
</dbReference>
<dbReference type="SMART" id="SM01179">
    <property type="entry name" value="DUF862"/>
    <property type="match status" value="1"/>
</dbReference>
<dbReference type="PROSITE" id="PS51858">
    <property type="entry name" value="PPPDE"/>
    <property type="match status" value="1"/>
</dbReference>
<dbReference type="Gene3D" id="3.90.1720.30">
    <property type="entry name" value="PPPDE domains"/>
    <property type="match status" value="1"/>
</dbReference>
<dbReference type="GO" id="GO:0006508">
    <property type="term" value="P:proteolysis"/>
    <property type="evidence" value="ECO:0007669"/>
    <property type="project" value="UniProtKB-KW"/>
</dbReference>
<feature type="domain" description="PPPDE" evidence="5">
    <location>
        <begin position="95"/>
        <end position="236"/>
    </location>
</feature>
<evidence type="ECO:0000256" key="4">
    <source>
        <dbReference type="SAM" id="MobiDB-lite"/>
    </source>
</evidence>
<protein>
    <submittedName>
        <fullName evidence="6">DESI1 protein</fullName>
    </submittedName>
</protein>
<evidence type="ECO:0000259" key="5">
    <source>
        <dbReference type="PROSITE" id="PS51858"/>
    </source>
</evidence>
<evidence type="ECO:0000313" key="7">
    <source>
        <dbReference type="Proteomes" id="UP000604046"/>
    </source>
</evidence>
<organism evidence="6 7">
    <name type="scientific">Symbiodinium natans</name>
    <dbReference type="NCBI Taxonomy" id="878477"/>
    <lineage>
        <taxon>Eukaryota</taxon>
        <taxon>Sar</taxon>
        <taxon>Alveolata</taxon>
        <taxon>Dinophyceae</taxon>
        <taxon>Suessiales</taxon>
        <taxon>Symbiodiniaceae</taxon>
        <taxon>Symbiodinium</taxon>
    </lineage>
</organism>
<dbReference type="EMBL" id="CAJNDS010000169">
    <property type="protein sequence ID" value="CAE6973243.1"/>
    <property type="molecule type" value="Genomic_DNA"/>
</dbReference>
<evidence type="ECO:0000256" key="3">
    <source>
        <dbReference type="ARBA" id="ARBA00022801"/>
    </source>
</evidence>
<dbReference type="PANTHER" id="PTHR12378:SF7">
    <property type="entry name" value="DESUMOYLATING ISOPEPTIDASE 1"/>
    <property type="match status" value="1"/>
</dbReference>
<comment type="similarity">
    <text evidence="1">Belongs to the DeSI family.</text>
</comment>
<sequence>MALCQRCVCRYCHRNVGVFFLRGLGVALRRHERTCEAARHFFNQEASDRAEEKSDAPSQVEPNVAPSRADVAKQPDRPDNLDTCGPPSQPSRPAHKVYLYMYDLFGGRSIGRIFLGKKFQAVWHTSIVVEWPNNCCELWYDNRIYVSPPGQTPFRTPDEKRLLGTTPMPHVTMIAYLESVDHEWTGHYDLAQRNCVHFSDWVARRLHLAALPDDLVGQAAEVMQTPVARLVLGTLNMVERLRGDAARQ</sequence>
<dbReference type="InterPro" id="IPR042266">
    <property type="entry name" value="PPPDE_sf"/>
</dbReference>
<keyword evidence="7" id="KW-1185">Reference proteome</keyword>
<feature type="compositionally biased region" description="Basic and acidic residues" evidence="4">
    <location>
        <begin position="46"/>
        <end position="55"/>
    </location>
</feature>
<feature type="compositionally biased region" description="Basic and acidic residues" evidence="4">
    <location>
        <begin position="70"/>
        <end position="80"/>
    </location>
</feature>
<feature type="region of interest" description="Disordered" evidence="4">
    <location>
        <begin position="46"/>
        <end position="90"/>
    </location>
</feature>
<reference evidence="6" key="1">
    <citation type="submission" date="2021-02" db="EMBL/GenBank/DDBJ databases">
        <authorList>
            <person name="Dougan E. K."/>
            <person name="Rhodes N."/>
            <person name="Thang M."/>
            <person name="Chan C."/>
        </authorList>
    </citation>
    <scope>NUCLEOTIDE SEQUENCE</scope>
</reference>
<dbReference type="Pfam" id="PF05903">
    <property type="entry name" value="Peptidase_C97"/>
    <property type="match status" value="1"/>
</dbReference>
<name>A0A812I7B6_9DINO</name>
<gene>
    <name evidence="6" type="primary">DESI1</name>
    <name evidence="6" type="ORF">SNAT2548_LOCUS2788</name>
</gene>
<dbReference type="GO" id="GO:0008233">
    <property type="term" value="F:peptidase activity"/>
    <property type="evidence" value="ECO:0007669"/>
    <property type="project" value="UniProtKB-KW"/>
</dbReference>
<keyword evidence="3" id="KW-0378">Hydrolase</keyword>
<evidence type="ECO:0000256" key="2">
    <source>
        <dbReference type="ARBA" id="ARBA00022670"/>
    </source>
</evidence>